<organism evidence="2">
    <name type="scientific">Ixodes ricinus</name>
    <name type="common">Common tick</name>
    <name type="synonym">Acarus ricinus</name>
    <dbReference type="NCBI Taxonomy" id="34613"/>
    <lineage>
        <taxon>Eukaryota</taxon>
        <taxon>Metazoa</taxon>
        <taxon>Ecdysozoa</taxon>
        <taxon>Arthropoda</taxon>
        <taxon>Chelicerata</taxon>
        <taxon>Arachnida</taxon>
        <taxon>Acari</taxon>
        <taxon>Parasitiformes</taxon>
        <taxon>Ixodida</taxon>
        <taxon>Ixodoidea</taxon>
        <taxon>Ixodidae</taxon>
        <taxon>Ixodinae</taxon>
        <taxon>Ixodes</taxon>
    </lineage>
</organism>
<protein>
    <submittedName>
        <fullName evidence="2">Putative secreted protein</fullName>
    </submittedName>
</protein>
<sequence length="95" mass="10089">MCANSAMKLLVVFCIAAVVAAAATQESRPEGPECPLLKCAGGSKVACIVGEERCRCRCVQSEDPCESVQDQPCPLGKRNHCTTQDITCKCRCVPA</sequence>
<proteinExistence type="predicted"/>
<evidence type="ECO:0000313" key="2">
    <source>
        <dbReference type="EMBL" id="JAR88388.1"/>
    </source>
</evidence>
<keyword evidence="1" id="KW-0732">Signal</keyword>
<feature type="signal peptide" evidence="1">
    <location>
        <begin position="1"/>
        <end position="21"/>
    </location>
</feature>
<dbReference type="EMBL" id="GEGO01007016">
    <property type="protein sequence ID" value="JAR88388.1"/>
    <property type="molecule type" value="Transcribed_RNA"/>
</dbReference>
<evidence type="ECO:0000256" key="1">
    <source>
        <dbReference type="SAM" id="SignalP"/>
    </source>
</evidence>
<feature type="chain" id="PRO_5007541955" evidence="1">
    <location>
        <begin position="22"/>
        <end position="95"/>
    </location>
</feature>
<name>A0A147BC97_IXORI</name>
<dbReference type="AlphaFoldDB" id="A0A147BC97"/>
<accession>A0A147BC97</accession>
<reference evidence="2" key="1">
    <citation type="journal article" date="2018" name="PLoS Negl. Trop. Dis.">
        <title>Sialome diversity of ticks revealed by RNAseq of single tick salivary glands.</title>
        <authorList>
            <person name="Perner J."/>
            <person name="Kropackova S."/>
            <person name="Kopacek P."/>
            <person name="Ribeiro J.M."/>
        </authorList>
    </citation>
    <scope>NUCLEOTIDE SEQUENCE</scope>
    <source>
        <strain evidence="2">Siblings of single egg batch collected in Ceske Budejovice</strain>
        <tissue evidence="2">Salivary glands</tissue>
    </source>
</reference>